<dbReference type="Proteomes" id="UP000195455">
    <property type="component" value="Unassembled WGS sequence"/>
</dbReference>
<evidence type="ECO:0000313" key="1">
    <source>
        <dbReference type="EMBL" id="OUN40902.1"/>
    </source>
</evidence>
<dbReference type="SUPFAM" id="SSF88659">
    <property type="entry name" value="Sigma3 and sigma4 domains of RNA polymerase sigma factors"/>
    <property type="match status" value="1"/>
</dbReference>
<proteinExistence type="predicted"/>
<evidence type="ECO:0000313" key="2">
    <source>
        <dbReference type="Proteomes" id="UP000195455"/>
    </source>
</evidence>
<sequence length="146" mass="17347">MQMFSFENDGLLNKFDLFCKKVLKFQNYNLLRVEQKERTSGIIYVGSYNDLSEKNYSEDAYKILYFWLKIDGFTVALENEVLYQSLLLLPRKKLKIILLSFFEGMTDKEIGELLVLPKSTVQYNRITALKNIRKWMEAIENEKKHI</sequence>
<dbReference type="AlphaFoldDB" id="A0A1Y3TWI6"/>
<organism evidence="1 2">
    <name type="scientific">Anaerotignum lactatifermentans</name>
    <dbReference type="NCBI Taxonomy" id="160404"/>
    <lineage>
        <taxon>Bacteria</taxon>
        <taxon>Bacillati</taxon>
        <taxon>Bacillota</taxon>
        <taxon>Clostridia</taxon>
        <taxon>Lachnospirales</taxon>
        <taxon>Anaerotignaceae</taxon>
        <taxon>Anaerotignum</taxon>
    </lineage>
</organism>
<reference evidence="2" key="1">
    <citation type="submission" date="2017-04" db="EMBL/GenBank/DDBJ databases">
        <title>Function of individual gut microbiota members based on whole genome sequencing of pure cultures obtained from chicken caecum.</title>
        <authorList>
            <person name="Medvecky M."/>
            <person name="Cejkova D."/>
            <person name="Polansky O."/>
            <person name="Karasova D."/>
            <person name="Kubasova T."/>
            <person name="Cizek A."/>
            <person name="Rychlik I."/>
        </authorList>
    </citation>
    <scope>NUCLEOTIDE SEQUENCE [LARGE SCALE GENOMIC DNA]</scope>
    <source>
        <strain evidence="2">An75</strain>
    </source>
</reference>
<dbReference type="Gene3D" id="1.10.10.10">
    <property type="entry name" value="Winged helix-like DNA-binding domain superfamily/Winged helix DNA-binding domain"/>
    <property type="match status" value="1"/>
</dbReference>
<dbReference type="RefSeq" id="WP_087989972.1">
    <property type="nucleotide sequence ID" value="NZ_NFHM01000026.1"/>
</dbReference>
<dbReference type="EMBL" id="NFHM01000026">
    <property type="protein sequence ID" value="OUN40902.1"/>
    <property type="molecule type" value="Genomic_DNA"/>
</dbReference>
<comment type="caution">
    <text evidence="1">The sequence shown here is derived from an EMBL/GenBank/DDBJ whole genome shotgun (WGS) entry which is preliminary data.</text>
</comment>
<gene>
    <name evidence="1" type="ORF">B5G26_13170</name>
</gene>
<dbReference type="InterPro" id="IPR036388">
    <property type="entry name" value="WH-like_DNA-bd_sf"/>
</dbReference>
<dbReference type="InterPro" id="IPR013324">
    <property type="entry name" value="RNA_pol_sigma_r3/r4-like"/>
</dbReference>
<accession>A0A1Y3TWI6</accession>
<name>A0A1Y3TWI6_9FIRM</name>
<evidence type="ECO:0008006" key="3">
    <source>
        <dbReference type="Google" id="ProtNLM"/>
    </source>
</evidence>
<protein>
    <recommendedName>
        <fullName evidence="3">RNA polymerase sigma factor 70 region 4 type 2 domain-containing protein</fullName>
    </recommendedName>
</protein>